<feature type="transmembrane region" description="Helical" evidence="7">
    <location>
        <begin position="81"/>
        <end position="103"/>
    </location>
</feature>
<keyword evidence="3" id="KW-1003">Cell membrane</keyword>
<evidence type="ECO:0000259" key="8">
    <source>
        <dbReference type="PROSITE" id="PS50850"/>
    </source>
</evidence>
<evidence type="ECO:0000256" key="1">
    <source>
        <dbReference type="ARBA" id="ARBA00004651"/>
    </source>
</evidence>
<keyword evidence="6 7" id="KW-0472">Membrane</keyword>
<gene>
    <name evidence="9" type="ORF">E1292_47945</name>
</gene>
<dbReference type="PANTHER" id="PTHR42718:SF46">
    <property type="entry name" value="BLR6921 PROTEIN"/>
    <property type="match status" value="1"/>
</dbReference>
<sequence>MVSLTKRIRQSWLPLFVLGVGMSMIIIDAPIVNVAVPAIMADLGPAATDVEWVNSIYSLSFAALLIPLSRMGDARGRRRTFTIGLAVFLAASMLAAAAGSGALLIGARVLQGVGASMVVPMTLAIIKRALHRPAQDRRVRRVGLRHRRHGRARAAARRLGRDRLRVALGVLGEPADPGRHAAAVAAAADATRRVTVVTGIVLFAGVGATLLLPDTGGTRRKEE</sequence>
<evidence type="ECO:0000313" key="9">
    <source>
        <dbReference type="EMBL" id="TDC86453.1"/>
    </source>
</evidence>
<reference evidence="9 10" key="1">
    <citation type="submission" date="2019-03" db="EMBL/GenBank/DDBJ databases">
        <title>Draft genome sequences of novel Actinobacteria.</title>
        <authorList>
            <person name="Sahin N."/>
            <person name="Ay H."/>
            <person name="Saygin H."/>
        </authorList>
    </citation>
    <scope>NUCLEOTIDE SEQUENCE [LARGE SCALE GENOMIC DNA]</scope>
    <source>
        <strain evidence="9 10">KC310</strain>
    </source>
</reference>
<evidence type="ECO:0000256" key="2">
    <source>
        <dbReference type="ARBA" id="ARBA00022448"/>
    </source>
</evidence>
<dbReference type="GO" id="GO:0022857">
    <property type="term" value="F:transmembrane transporter activity"/>
    <property type="evidence" value="ECO:0007669"/>
    <property type="project" value="InterPro"/>
</dbReference>
<evidence type="ECO:0000256" key="5">
    <source>
        <dbReference type="ARBA" id="ARBA00022989"/>
    </source>
</evidence>
<evidence type="ECO:0000313" key="10">
    <source>
        <dbReference type="Proteomes" id="UP000295258"/>
    </source>
</evidence>
<comment type="caution">
    <text evidence="9">The sequence shown here is derived from an EMBL/GenBank/DDBJ whole genome shotgun (WGS) entry which is preliminary data.</text>
</comment>
<dbReference type="SUPFAM" id="SSF103473">
    <property type="entry name" value="MFS general substrate transporter"/>
    <property type="match status" value="1"/>
</dbReference>
<evidence type="ECO:0000256" key="3">
    <source>
        <dbReference type="ARBA" id="ARBA00022475"/>
    </source>
</evidence>
<evidence type="ECO:0000256" key="6">
    <source>
        <dbReference type="ARBA" id="ARBA00023136"/>
    </source>
</evidence>
<dbReference type="Gene3D" id="1.20.1720.10">
    <property type="entry name" value="Multidrug resistance protein D"/>
    <property type="match status" value="1"/>
</dbReference>
<dbReference type="Pfam" id="PF07690">
    <property type="entry name" value="MFS_1"/>
    <property type="match status" value="1"/>
</dbReference>
<name>A0A4R4UE69_9ACTN</name>
<dbReference type="AlphaFoldDB" id="A0A4R4UE69"/>
<dbReference type="PROSITE" id="PS50850">
    <property type="entry name" value="MFS"/>
    <property type="match status" value="1"/>
</dbReference>
<dbReference type="InterPro" id="IPR011701">
    <property type="entry name" value="MFS"/>
</dbReference>
<feature type="transmembrane region" description="Helical" evidence="7">
    <location>
        <begin position="12"/>
        <end position="32"/>
    </location>
</feature>
<keyword evidence="5 7" id="KW-1133">Transmembrane helix</keyword>
<dbReference type="PANTHER" id="PTHR42718">
    <property type="entry name" value="MAJOR FACILITATOR SUPERFAMILY MULTIDRUG TRANSPORTER MFSC"/>
    <property type="match status" value="1"/>
</dbReference>
<feature type="transmembrane region" description="Helical" evidence="7">
    <location>
        <begin position="109"/>
        <end position="130"/>
    </location>
</feature>
<dbReference type="InterPro" id="IPR036259">
    <property type="entry name" value="MFS_trans_sf"/>
</dbReference>
<dbReference type="Proteomes" id="UP000295258">
    <property type="component" value="Unassembled WGS sequence"/>
</dbReference>
<evidence type="ECO:0000256" key="7">
    <source>
        <dbReference type="SAM" id="Phobius"/>
    </source>
</evidence>
<feature type="transmembrane region" description="Helical" evidence="7">
    <location>
        <begin position="52"/>
        <end position="69"/>
    </location>
</feature>
<protein>
    <submittedName>
        <fullName evidence="9">MFS transporter</fullName>
    </submittedName>
</protein>
<keyword evidence="4 7" id="KW-0812">Transmembrane</keyword>
<dbReference type="EMBL" id="SMKO01000293">
    <property type="protein sequence ID" value="TDC86453.1"/>
    <property type="molecule type" value="Genomic_DNA"/>
</dbReference>
<comment type="subcellular location">
    <subcellularLocation>
        <location evidence="1">Cell membrane</location>
        <topology evidence="1">Multi-pass membrane protein</topology>
    </subcellularLocation>
</comment>
<dbReference type="InterPro" id="IPR020846">
    <property type="entry name" value="MFS_dom"/>
</dbReference>
<dbReference type="GO" id="GO:0005886">
    <property type="term" value="C:plasma membrane"/>
    <property type="evidence" value="ECO:0007669"/>
    <property type="project" value="UniProtKB-SubCell"/>
</dbReference>
<feature type="domain" description="Major facilitator superfamily (MFS) profile" evidence="8">
    <location>
        <begin position="14"/>
        <end position="223"/>
    </location>
</feature>
<keyword evidence="2" id="KW-0813">Transport</keyword>
<evidence type="ECO:0000256" key="4">
    <source>
        <dbReference type="ARBA" id="ARBA00022692"/>
    </source>
</evidence>
<accession>A0A4R4UE69</accession>
<keyword evidence="10" id="KW-1185">Reference proteome</keyword>
<proteinExistence type="predicted"/>
<organism evidence="9 10">
    <name type="scientific">Nonomuraea deserti</name>
    <dbReference type="NCBI Taxonomy" id="1848322"/>
    <lineage>
        <taxon>Bacteria</taxon>
        <taxon>Bacillati</taxon>
        <taxon>Actinomycetota</taxon>
        <taxon>Actinomycetes</taxon>
        <taxon>Streptosporangiales</taxon>
        <taxon>Streptosporangiaceae</taxon>
        <taxon>Nonomuraea</taxon>
    </lineage>
</organism>